<dbReference type="Gene3D" id="2.40.160.10">
    <property type="entry name" value="Porin"/>
    <property type="match status" value="1"/>
</dbReference>
<dbReference type="AlphaFoldDB" id="A0A7H0VBY0"/>
<keyword evidence="1" id="KW-0732">Signal</keyword>
<reference evidence="2 3" key="1">
    <citation type="submission" date="2020-08" db="EMBL/GenBank/DDBJ databases">
        <title>Croceimicrobium hydrocarbonivorans gen. nov., sp. nov., a novel marine bacterium isolated from a bacterial consortium that degrades polyethylene terephthalate.</title>
        <authorList>
            <person name="Liu R."/>
        </authorList>
    </citation>
    <scope>NUCLEOTIDE SEQUENCE [LARGE SCALE GENOMIC DNA]</scope>
    <source>
        <strain evidence="2 3">A20-9</strain>
    </source>
</reference>
<dbReference type="RefSeq" id="WP_210757758.1">
    <property type="nucleotide sequence ID" value="NZ_CP060139.1"/>
</dbReference>
<dbReference type="Proteomes" id="UP000516305">
    <property type="component" value="Chromosome"/>
</dbReference>
<evidence type="ECO:0000313" key="3">
    <source>
        <dbReference type="Proteomes" id="UP000516305"/>
    </source>
</evidence>
<organism evidence="2 3">
    <name type="scientific">Croceimicrobium hydrocarbonivorans</name>
    <dbReference type="NCBI Taxonomy" id="2761580"/>
    <lineage>
        <taxon>Bacteria</taxon>
        <taxon>Pseudomonadati</taxon>
        <taxon>Bacteroidota</taxon>
        <taxon>Flavobacteriia</taxon>
        <taxon>Flavobacteriales</taxon>
        <taxon>Owenweeksiaceae</taxon>
        <taxon>Croceimicrobium</taxon>
    </lineage>
</organism>
<feature type="signal peptide" evidence="1">
    <location>
        <begin position="1"/>
        <end position="19"/>
    </location>
</feature>
<dbReference type="InterPro" id="IPR023614">
    <property type="entry name" value="Porin_dom_sf"/>
</dbReference>
<sequence>MKKAYILLAALFAGQALQAQLKPNDHQASFELGEGLNFNFQDGDYRFKIGGFIQPNIEWQQVDTEDGNFLLNSKRTYFNFSGQAKEEKLSFLLQLDFSRTNPLLDVWVAYHPWQALTITMGQKQNIGNNREMLIMENNLQFADRSLFSESFSRSGRELGLFLDLKLGTENFRVIPQASLTSGDGINSFGADSRDVDLGGFKYSGRIDLLPLGDFSEGGLEGLADLNHEEDLKMIIGLAGSYNDGASDAVGEGHGTLVLYDGAGAVQYPDYRQWFADLLMKYRGLSLYAEYGQGSATNLEGTYLNPSIEDPLLATQISEYYNLGTGFNGQLGYVSRGGYGIDLRYSAVYNEFENNQNALLGNSNAYGLALSRYLKGNDLKVLVAVNYREYPEATQLNFLTAQLMVQVVF</sequence>
<feature type="chain" id="PRO_5028799530" description="Phosphate-selective porin O and P" evidence="1">
    <location>
        <begin position="20"/>
        <end position="408"/>
    </location>
</feature>
<proteinExistence type="predicted"/>
<keyword evidence="3" id="KW-1185">Reference proteome</keyword>
<gene>
    <name evidence="2" type="ORF">H4K34_12690</name>
</gene>
<accession>A0A7H0VBY0</accession>
<evidence type="ECO:0000313" key="2">
    <source>
        <dbReference type="EMBL" id="QNR23228.1"/>
    </source>
</evidence>
<dbReference type="KEGG" id="chyd:H4K34_12690"/>
<name>A0A7H0VBY0_9FLAO</name>
<protein>
    <recommendedName>
        <fullName evidence="4">Phosphate-selective porin O and P</fullName>
    </recommendedName>
</protein>
<evidence type="ECO:0000256" key="1">
    <source>
        <dbReference type="SAM" id="SignalP"/>
    </source>
</evidence>
<evidence type="ECO:0008006" key="4">
    <source>
        <dbReference type="Google" id="ProtNLM"/>
    </source>
</evidence>
<dbReference type="EMBL" id="CP060139">
    <property type="protein sequence ID" value="QNR23228.1"/>
    <property type="molecule type" value="Genomic_DNA"/>
</dbReference>